<evidence type="ECO:0000313" key="4">
    <source>
        <dbReference type="Proteomes" id="UP000321721"/>
    </source>
</evidence>
<dbReference type="GO" id="GO:0004175">
    <property type="term" value="F:endopeptidase activity"/>
    <property type="evidence" value="ECO:0007669"/>
    <property type="project" value="UniProtKB-ARBA"/>
</dbReference>
<dbReference type="InterPro" id="IPR003675">
    <property type="entry name" value="Rce1/LyrA-like_dom"/>
</dbReference>
<feature type="transmembrane region" description="Helical" evidence="1">
    <location>
        <begin position="102"/>
        <end position="120"/>
    </location>
</feature>
<dbReference type="Pfam" id="PF02517">
    <property type="entry name" value="Rce1-like"/>
    <property type="match status" value="1"/>
</dbReference>
<dbReference type="Proteomes" id="UP000321721">
    <property type="component" value="Unassembled WGS sequence"/>
</dbReference>
<feature type="domain" description="CAAX prenyl protease 2/Lysostaphin resistance protein A-like" evidence="2">
    <location>
        <begin position="161"/>
        <end position="249"/>
    </location>
</feature>
<dbReference type="GO" id="GO:0080120">
    <property type="term" value="P:CAAX-box protein maturation"/>
    <property type="evidence" value="ECO:0007669"/>
    <property type="project" value="UniProtKB-ARBA"/>
</dbReference>
<feature type="transmembrane region" description="Helical" evidence="1">
    <location>
        <begin position="230"/>
        <end position="257"/>
    </location>
</feature>
<dbReference type="RefSeq" id="WP_147101669.1">
    <property type="nucleotide sequence ID" value="NZ_VOOS01000005.1"/>
</dbReference>
<dbReference type="InterPro" id="IPR052710">
    <property type="entry name" value="CAAX_protease"/>
</dbReference>
<dbReference type="GO" id="GO:0006508">
    <property type="term" value="P:proteolysis"/>
    <property type="evidence" value="ECO:0007669"/>
    <property type="project" value="UniProtKB-KW"/>
</dbReference>
<accession>A0A5C6RPS6</accession>
<keyword evidence="1" id="KW-0812">Transmembrane</keyword>
<dbReference type="EMBL" id="VOOS01000005">
    <property type="protein sequence ID" value="TXB64361.1"/>
    <property type="molecule type" value="Genomic_DNA"/>
</dbReference>
<keyword evidence="3" id="KW-0378">Hydrolase</keyword>
<feature type="transmembrane region" description="Helical" evidence="1">
    <location>
        <begin position="277"/>
        <end position="294"/>
    </location>
</feature>
<dbReference type="PANTHER" id="PTHR36435:SF1">
    <property type="entry name" value="CAAX AMINO TERMINAL PROTEASE FAMILY PROTEIN"/>
    <property type="match status" value="1"/>
</dbReference>
<keyword evidence="3" id="KW-0482">Metalloprotease</keyword>
<dbReference type="AlphaFoldDB" id="A0A5C6RPS6"/>
<keyword evidence="1" id="KW-1133">Transmembrane helix</keyword>
<keyword evidence="4" id="KW-1185">Reference proteome</keyword>
<feature type="transmembrane region" description="Helical" evidence="1">
    <location>
        <begin position="196"/>
        <end position="218"/>
    </location>
</feature>
<comment type="caution">
    <text evidence="3">The sequence shown here is derived from an EMBL/GenBank/DDBJ whole genome shotgun (WGS) entry which is preliminary data.</text>
</comment>
<feature type="transmembrane region" description="Helical" evidence="1">
    <location>
        <begin position="15"/>
        <end position="41"/>
    </location>
</feature>
<evidence type="ECO:0000256" key="1">
    <source>
        <dbReference type="SAM" id="Phobius"/>
    </source>
</evidence>
<dbReference type="PANTHER" id="PTHR36435">
    <property type="entry name" value="SLR1288 PROTEIN"/>
    <property type="match status" value="1"/>
</dbReference>
<reference evidence="3 4" key="1">
    <citation type="submission" date="2019-08" db="EMBL/GenBank/DDBJ databases">
        <title>Genome of Vicingus serpentipes NCIMB 15042.</title>
        <authorList>
            <person name="Bowman J.P."/>
        </authorList>
    </citation>
    <scope>NUCLEOTIDE SEQUENCE [LARGE SCALE GENOMIC DNA]</scope>
    <source>
        <strain evidence="3 4">NCIMB 15042</strain>
    </source>
</reference>
<evidence type="ECO:0000313" key="3">
    <source>
        <dbReference type="EMBL" id="TXB64361.1"/>
    </source>
</evidence>
<keyword evidence="1" id="KW-0472">Membrane</keyword>
<protein>
    <submittedName>
        <fullName evidence="3">CPBP family intramembrane metalloprotease</fullName>
    </submittedName>
</protein>
<name>A0A5C6RPS6_9FLAO</name>
<keyword evidence="3" id="KW-0645">Protease</keyword>
<gene>
    <name evidence="3" type="ORF">FRY74_11255</name>
</gene>
<proteinExistence type="predicted"/>
<feature type="transmembrane region" description="Helical" evidence="1">
    <location>
        <begin position="62"/>
        <end position="82"/>
    </location>
</feature>
<sequence>MTSNSSVFNQPSMQLFLIVALCLVSALIFSLMGGLAVILFYGFDISSFYDYSNPNTIEGLKLFQLLSSIGLFIVPPIVYALITSKSILPALNLNQVSKPINWVLVLFIMVVASPIMAWVVEVNAQMSLPSFMSSIEDWMKQSEASAEVLTKAFISFNGLASLFYILLIVAVVPAIGEELLFRGVIQKIFTNWTNNHHIAIWVTAILFSALHMQFYGFLPRMLLGVFFGYLLVWTGSLWLPILGHFINNGSVVVLSYFYPELMENTELNVFNEDGKTWLPTIISFILVAVGIFLFKKLNTQKIETGN</sequence>
<feature type="transmembrane region" description="Helical" evidence="1">
    <location>
        <begin position="148"/>
        <end position="176"/>
    </location>
</feature>
<dbReference type="OrthoDB" id="9807747at2"/>
<dbReference type="GO" id="GO:0008237">
    <property type="term" value="F:metallopeptidase activity"/>
    <property type="evidence" value="ECO:0007669"/>
    <property type="project" value="UniProtKB-KW"/>
</dbReference>
<evidence type="ECO:0000259" key="2">
    <source>
        <dbReference type="Pfam" id="PF02517"/>
    </source>
</evidence>
<organism evidence="3 4">
    <name type="scientific">Vicingus serpentipes</name>
    <dbReference type="NCBI Taxonomy" id="1926625"/>
    <lineage>
        <taxon>Bacteria</taxon>
        <taxon>Pseudomonadati</taxon>
        <taxon>Bacteroidota</taxon>
        <taxon>Flavobacteriia</taxon>
        <taxon>Flavobacteriales</taxon>
        <taxon>Vicingaceae</taxon>
        <taxon>Vicingus</taxon>
    </lineage>
</organism>